<organism evidence="1 2">
    <name type="scientific">Lacrimispora amygdalina</name>
    <dbReference type="NCBI Taxonomy" id="253257"/>
    <lineage>
        <taxon>Bacteria</taxon>
        <taxon>Bacillati</taxon>
        <taxon>Bacillota</taxon>
        <taxon>Clostridia</taxon>
        <taxon>Lachnospirales</taxon>
        <taxon>Lachnospiraceae</taxon>
        <taxon>Lacrimispora</taxon>
    </lineage>
</organism>
<dbReference type="AlphaFoldDB" id="A0A3E2NB36"/>
<evidence type="ECO:0000313" key="2">
    <source>
        <dbReference type="Proteomes" id="UP000260680"/>
    </source>
</evidence>
<gene>
    <name evidence="1" type="ORF">DS742_14050</name>
</gene>
<proteinExistence type="predicted"/>
<dbReference type="Proteomes" id="UP000260680">
    <property type="component" value="Unassembled WGS sequence"/>
</dbReference>
<reference evidence="1 2" key="1">
    <citation type="submission" date="2018-07" db="EMBL/GenBank/DDBJ databases">
        <title>New species, Clostridium PI-S10-A1B.</title>
        <authorList>
            <person name="Krishna G."/>
            <person name="Summeta K."/>
            <person name="Shikha S."/>
            <person name="Prabhu P.B."/>
            <person name="Suresh K."/>
        </authorList>
    </citation>
    <scope>NUCLEOTIDE SEQUENCE [LARGE SCALE GENOMIC DNA]</scope>
    <source>
        <strain evidence="1 2">PI-S10-A1B</strain>
    </source>
</reference>
<comment type="caution">
    <text evidence="1">The sequence shown here is derived from an EMBL/GenBank/DDBJ whole genome shotgun (WGS) entry which is preliminary data.</text>
</comment>
<protein>
    <submittedName>
        <fullName evidence="1">Uncharacterized protein</fullName>
    </submittedName>
</protein>
<name>A0A3E2NB36_9FIRM</name>
<sequence>MIKVKDVDSKWSPRKKNITIENIRVDGDKFVDEEGSIMDRLVEALPNGEDTTFTIKISLELPDEVEEVDLSDDDE</sequence>
<accession>A0A3E2NB36</accession>
<dbReference type="RefSeq" id="WP_117417609.1">
    <property type="nucleotide sequence ID" value="NZ_QOHO01000043.1"/>
</dbReference>
<evidence type="ECO:0000313" key="1">
    <source>
        <dbReference type="EMBL" id="RFZ78235.1"/>
    </source>
</evidence>
<dbReference type="EMBL" id="QOHO01000043">
    <property type="protein sequence ID" value="RFZ78235.1"/>
    <property type="molecule type" value="Genomic_DNA"/>
</dbReference>